<keyword evidence="2" id="KW-0378">Hydrolase</keyword>
<dbReference type="AlphaFoldDB" id="A0AAE4V718"/>
<dbReference type="GO" id="GO:0003676">
    <property type="term" value="F:nucleic acid binding"/>
    <property type="evidence" value="ECO:0007669"/>
    <property type="project" value="InterPro"/>
</dbReference>
<comment type="caution">
    <text evidence="2">The sequence shown here is derived from an EMBL/GenBank/DDBJ whole genome shotgun (WGS) entry which is preliminary data.</text>
</comment>
<organism evidence="2 3">
    <name type="scientific">Mycolicibacterium fortuitum</name>
    <name type="common">Mycobacterium fortuitum</name>
    <dbReference type="NCBI Taxonomy" id="1766"/>
    <lineage>
        <taxon>Bacteria</taxon>
        <taxon>Bacillati</taxon>
        <taxon>Actinomycetota</taxon>
        <taxon>Actinomycetes</taxon>
        <taxon>Mycobacteriales</taxon>
        <taxon>Mycobacteriaceae</taxon>
        <taxon>Mycolicibacterium</taxon>
    </lineage>
</organism>
<protein>
    <submittedName>
        <fullName evidence="2">Exonuclease domain-containing protein</fullName>
    </submittedName>
</protein>
<dbReference type="SMART" id="SM00479">
    <property type="entry name" value="EXOIII"/>
    <property type="match status" value="1"/>
</dbReference>
<dbReference type="EMBL" id="JAWLVV010000001">
    <property type="protein sequence ID" value="MDV7288723.1"/>
    <property type="molecule type" value="Genomic_DNA"/>
</dbReference>
<dbReference type="Pfam" id="PF00929">
    <property type="entry name" value="RNase_T"/>
    <property type="match status" value="1"/>
</dbReference>
<dbReference type="InterPro" id="IPR012337">
    <property type="entry name" value="RNaseH-like_sf"/>
</dbReference>
<keyword evidence="2" id="KW-0540">Nuclease</keyword>
<dbReference type="RefSeq" id="WP_317721441.1">
    <property type="nucleotide sequence ID" value="NZ_JAWLVK010000001.1"/>
</dbReference>
<dbReference type="SUPFAM" id="SSF53098">
    <property type="entry name" value="Ribonuclease H-like"/>
    <property type="match status" value="1"/>
</dbReference>
<keyword evidence="2" id="KW-0269">Exonuclease</keyword>
<dbReference type="Proteomes" id="UP001186041">
    <property type="component" value="Unassembled WGS sequence"/>
</dbReference>
<proteinExistence type="predicted"/>
<evidence type="ECO:0000259" key="1">
    <source>
        <dbReference type="SMART" id="SM00479"/>
    </source>
</evidence>
<dbReference type="InterPro" id="IPR013520">
    <property type="entry name" value="Ribonucl_H"/>
</dbReference>
<accession>A0AAE4V718</accession>
<reference evidence="2" key="1">
    <citation type="submission" date="2023-10" db="EMBL/GenBank/DDBJ databases">
        <title>Mycolicibacterium fortuitum clinical isolates causing pulmonary infections in humans.</title>
        <authorList>
            <person name="Mejia-Ponce P.M."/>
            <person name="Zenteno-Cuevas R."/>
            <person name="Licona-Cassani C."/>
        </authorList>
    </citation>
    <scope>NUCLEOTIDE SEQUENCE</scope>
    <source>
        <strain evidence="2">M8</strain>
    </source>
</reference>
<dbReference type="InterPro" id="IPR036397">
    <property type="entry name" value="RNaseH_sf"/>
</dbReference>
<evidence type="ECO:0000313" key="2">
    <source>
        <dbReference type="EMBL" id="MDV7288723.1"/>
    </source>
</evidence>
<name>A0AAE4V718_MYCFO</name>
<feature type="domain" description="Exonuclease" evidence="1">
    <location>
        <begin position="5"/>
        <end position="175"/>
    </location>
</feature>
<sequence>MSKRQLIVVDLETTGLDTATCHPLEVAAVNTATGKEIRFVPFISRSALGNADFQALQVNRYFERGSWEDMLVDEAANHVAYQELEEMLTGNTLGGSNPRFDAAVLARFMGEVWHHRLADLAAYAAPAMGLGPEELPGLAKVCEHFGITNHDEHSAYWDALSTVACFKAAAAYYGDRNSKAVSA</sequence>
<dbReference type="Gene3D" id="3.30.420.10">
    <property type="entry name" value="Ribonuclease H-like superfamily/Ribonuclease H"/>
    <property type="match status" value="1"/>
</dbReference>
<gene>
    <name evidence="2" type="ORF">R4485_00925</name>
</gene>
<evidence type="ECO:0000313" key="3">
    <source>
        <dbReference type="Proteomes" id="UP001186041"/>
    </source>
</evidence>
<dbReference type="GO" id="GO:0004527">
    <property type="term" value="F:exonuclease activity"/>
    <property type="evidence" value="ECO:0007669"/>
    <property type="project" value="UniProtKB-KW"/>
</dbReference>